<sequence>MSQRYSRSEKAKWVAGSLRVSRKSPVRIPDRDTTALAEENRLTLIGRVTNPKTQKSKAIVDYLPQVWNLENRVSGRELGPEMFQFRFETEADLQMVLQKSPYHHNKWMIILQRWEPIISASFPAIIPFWITIHKLPALLWDSQTVRTIGKEVGPVIGQDATQGRVRVEINGLLPLEKTVSIRLPSGEITMVELEYEKLEKHCFHCCSLSHEKKDCLLLKTPEKITQNLSRGPNINQTNTLSKLEVSKQAEALRKDKRNFRRDSSYNRSSEVDRAFELDIQKAPPPRRRSQDRRDFRREHIGGYNRFSKETHHAPSRDRSKNYSHDVRSGSQYSHRYDQRTRSPSRSRFEEDQRRERRTDSRRSPSKSHNYGLSQRTQRSSDMHTPSPNSPREPIASPAQRNPQSHDSLKTNSSARRPALERLTEIIPVEVPFQGGGGSTGSSRLQEVAILYEVDNNQENLFATFPQQSAFLPGESSANPVRALVPQTENCVPSVTQQDALPQQRVHASLRLGPARAAKAKPPTATKAKPKGMQKTKAQPAKRGPKKTTLPAGQKASANASSSKPAPKRRVTNKAPPAKPRGPSSPLVGVSLRKRNTTRAANPPRKRLCTEANPVFETEADTEDANFTVSGSNPMRRQNQGQTADPLDFRFPPQGLSGGLALFWKEDISLEILDSSANLIDVKFKHKQSSFHTTFIYGPPQKENRGAFWDQLGALGESRDSAWVLTGDFNDILDNSEKIGGPPRHEGSFLHFRSFVSQQGLWDVKHTGDALSWRGMRYEHFIRSRLDRTIANAAWTEMFPSGWCSYLRYEGSDHRPLITFFDTSRSKKRGLFRFDRRLRQNPEIREIIDECWNNPIHSSVLAKTNACRQGIVKWSKSQFANSSQQIKDNQEALEIALSNPVPDRDRITALTARLEKAYKEEEQFWRQRSRILWLQGGDRNTGFFHASTRNRRAQNRLSVMEDEAGHAVHEEDQIAKTISEYYQNLFTADPLVDLSALEDIQLPLVSQSVNDALIKIPDKEEIRKAVFGIHPDKAPGPDGFSAGFYHSYWDVIGDDICKEIQDFFVTPPPPPYNWIQNVQVPTFANGWLYWFRPEKTKLVAFDLHTEVFRIVLNPINDASSVYMQMGSLNDDRGLVWISETNGDGMQHVWRLSNHNTGGALLKMDKMFSIDLNRITSTLFDPREYSSLLKLMAISKNGDKAMLPEPRSQNLLLFQPLNSTSIHYHIFSFSPPHLSNNVLLSYFPSLASLP</sequence>
<dbReference type="OrthoDB" id="688652at2759"/>
<dbReference type="InterPro" id="IPR040256">
    <property type="entry name" value="At4g02000-like"/>
</dbReference>
<name>A0A8T1ZVA3_ARASU</name>
<feature type="compositionally biased region" description="Polar residues" evidence="1">
    <location>
        <begin position="366"/>
        <end position="386"/>
    </location>
</feature>
<feature type="domain" description="DUF4283" evidence="3">
    <location>
        <begin position="37"/>
        <end position="116"/>
    </location>
</feature>
<dbReference type="InterPro" id="IPR025836">
    <property type="entry name" value="Zn_knuckle_CX2CX4HX4C"/>
</dbReference>
<feature type="region of interest" description="Disordered" evidence="1">
    <location>
        <begin position="274"/>
        <end position="416"/>
    </location>
</feature>
<dbReference type="Pfam" id="PF03372">
    <property type="entry name" value="Exo_endo_phos"/>
    <property type="match status" value="1"/>
</dbReference>
<keyword evidence="6" id="KW-1185">Reference proteome</keyword>
<feature type="region of interest" description="Disordered" evidence="1">
    <location>
        <begin position="510"/>
        <end position="605"/>
    </location>
</feature>
<evidence type="ECO:0000259" key="4">
    <source>
        <dbReference type="Pfam" id="PF14392"/>
    </source>
</evidence>
<feature type="compositionally biased region" description="Basic and acidic residues" evidence="1">
    <location>
        <begin position="291"/>
        <end position="327"/>
    </location>
</feature>
<feature type="domain" description="Endonuclease/exonuclease/phosphatase" evidence="2">
    <location>
        <begin position="645"/>
        <end position="813"/>
    </location>
</feature>
<evidence type="ECO:0000313" key="5">
    <source>
        <dbReference type="EMBL" id="KAG7563477.1"/>
    </source>
</evidence>
<protein>
    <submittedName>
        <fullName evidence="5">Zinc knuckle CX2CX4HX4C</fullName>
    </submittedName>
</protein>
<dbReference type="Pfam" id="PF14111">
    <property type="entry name" value="DUF4283"/>
    <property type="match status" value="1"/>
</dbReference>
<feature type="domain" description="Zinc knuckle CX2CX4HX4C" evidence="4">
    <location>
        <begin position="174"/>
        <end position="216"/>
    </location>
</feature>
<feature type="compositionally biased region" description="Low complexity" evidence="1">
    <location>
        <begin position="513"/>
        <end position="526"/>
    </location>
</feature>
<evidence type="ECO:0000256" key="1">
    <source>
        <dbReference type="SAM" id="MobiDB-lite"/>
    </source>
</evidence>
<gene>
    <name evidence="5" type="ORF">ISN44_As10g002780</name>
</gene>
<feature type="compositionally biased region" description="Basic and acidic residues" evidence="1">
    <location>
        <begin position="334"/>
        <end position="362"/>
    </location>
</feature>
<dbReference type="InterPro" id="IPR005135">
    <property type="entry name" value="Endo/exonuclease/phosphatase"/>
</dbReference>
<accession>A0A8T1ZVA3</accession>
<feature type="region of interest" description="Disordered" evidence="1">
    <location>
        <begin position="625"/>
        <end position="647"/>
    </location>
</feature>
<dbReference type="Proteomes" id="UP000694251">
    <property type="component" value="Chromosome 10"/>
</dbReference>
<dbReference type="InterPro" id="IPR025558">
    <property type="entry name" value="DUF4283"/>
</dbReference>
<evidence type="ECO:0000313" key="6">
    <source>
        <dbReference type="Proteomes" id="UP000694251"/>
    </source>
</evidence>
<dbReference type="Pfam" id="PF14392">
    <property type="entry name" value="zf-CCHC_4"/>
    <property type="match status" value="1"/>
</dbReference>
<comment type="caution">
    <text evidence="5">The sequence shown here is derived from an EMBL/GenBank/DDBJ whole genome shotgun (WGS) entry which is preliminary data.</text>
</comment>
<dbReference type="AlphaFoldDB" id="A0A8T1ZVA3"/>
<dbReference type="EMBL" id="JAEFBJ010000010">
    <property type="protein sequence ID" value="KAG7563477.1"/>
    <property type="molecule type" value="Genomic_DNA"/>
</dbReference>
<evidence type="ECO:0000259" key="2">
    <source>
        <dbReference type="Pfam" id="PF03372"/>
    </source>
</evidence>
<feature type="compositionally biased region" description="Polar residues" evidence="1">
    <location>
        <begin position="625"/>
        <end position="642"/>
    </location>
</feature>
<dbReference type="GO" id="GO:0003824">
    <property type="term" value="F:catalytic activity"/>
    <property type="evidence" value="ECO:0007669"/>
    <property type="project" value="InterPro"/>
</dbReference>
<organism evidence="5 6">
    <name type="scientific">Arabidopsis suecica</name>
    <name type="common">Swedish thale-cress</name>
    <name type="synonym">Cardaminopsis suecica</name>
    <dbReference type="NCBI Taxonomy" id="45249"/>
    <lineage>
        <taxon>Eukaryota</taxon>
        <taxon>Viridiplantae</taxon>
        <taxon>Streptophyta</taxon>
        <taxon>Embryophyta</taxon>
        <taxon>Tracheophyta</taxon>
        <taxon>Spermatophyta</taxon>
        <taxon>Magnoliopsida</taxon>
        <taxon>eudicotyledons</taxon>
        <taxon>Gunneridae</taxon>
        <taxon>Pentapetalae</taxon>
        <taxon>rosids</taxon>
        <taxon>malvids</taxon>
        <taxon>Brassicales</taxon>
        <taxon>Brassicaceae</taxon>
        <taxon>Camelineae</taxon>
        <taxon>Arabidopsis</taxon>
    </lineage>
</organism>
<reference evidence="5 6" key="1">
    <citation type="submission" date="2020-12" db="EMBL/GenBank/DDBJ databases">
        <title>Concerted genomic and epigenomic changes stabilize Arabidopsis allopolyploids.</title>
        <authorList>
            <person name="Chen Z."/>
        </authorList>
    </citation>
    <scope>NUCLEOTIDE SEQUENCE [LARGE SCALE GENOMIC DNA]</scope>
    <source>
        <strain evidence="5">As9502</strain>
        <tissue evidence="5">Leaf</tissue>
    </source>
</reference>
<proteinExistence type="predicted"/>
<feature type="compositionally biased region" description="Polar residues" evidence="1">
    <location>
        <begin position="398"/>
        <end position="414"/>
    </location>
</feature>
<dbReference type="PANTHER" id="PTHR31286:SF163">
    <property type="entry name" value="ZINC KNUCKLE CX2CX4HX4C DOMAIN-CONTAINING PROTEIN"/>
    <property type="match status" value="1"/>
</dbReference>
<dbReference type="PANTHER" id="PTHR31286">
    <property type="entry name" value="GLYCINE-RICH CELL WALL STRUCTURAL PROTEIN 1.8-LIKE"/>
    <property type="match status" value="1"/>
</dbReference>
<evidence type="ECO:0000259" key="3">
    <source>
        <dbReference type="Pfam" id="PF14111"/>
    </source>
</evidence>
<feature type="compositionally biased region" description="Low complexity" evidence="1">
    <location>
        <begin position="554"/>
        <end position="564"/>
    </location>
</feature>